<reference evidence="7 8" key="1">
    <citation type="submission" date="2020-04" db="EMBL/GenBank/DDBJ databases">
        <title>Phylogenetic Diversity and Antibacterial Activity against Ralstonia solanacearum of Endophytic Actinomycete Isolated from Moss.</title>
        <authorList>
            <person name="Zhuang X."/>
        </authorList>
    </citation>
    <scope>NUCLEOTIDE SEQUENCE [LARGE SCALE GENOMIC DNA]</scope>
    <source>
        <strain evidence="7 8">LD120</strain>
    </source>
</reference>
<feature type="domain" description="RNA polymerase sigma-70 region 2" evidence="5">
    <location>
        <begin position="25"/>
        <end position="88"/>
    </location>
</feature>
<dbReference type="PANTHER" id="PTHR43133">
    <property type="entry name" value="RNA POLYMERASE ECF-TYPE SIGMA FACTO"/>
    <property type="match status" value="1"/>
</dbReference>
<dbReference type="Pfam" id="PF04542">
    <property type="entry name" value="Sigma70_r2"/>
    <property type="match status" value="1"/>
</dbReference>
<dbReference type="InterPro" id="IPR013324">
    <property type="entry name" value="RNA_pol_sigma_r3/r4-like"/>
</dbReference>
<evidence type="ECO:0000256" key="1">
    <source>
        <dbReference type="ARBA" id="ARBA00010641"/>
    </source>
</evidence>
<feature type="domain" description="RNA polymerase sigma factor 70 region 4 type 2" evidence="6">
    <location>
        <begin position="118"/>
        <end position="167"/>
    </location>
</feature>
<dbReference type="InterPro" id="IPR013325">
    <property type="entry name" value="RNA_pol_sigma_r2"/>
</dbReference>
<keyword evidence="3" id="KW-0731">Sigma factor</keyword>
<evidence type="ECO:0000259" key="6">
    <source>
        <dbReference type="Pfam" id="PF08281"/>
    </source>
</evidence>
<dbReference type="EMBL" id="JAAWWP010000002">
    <property type="protein sequence ID" value="NKI40365.1"/>
    <property type="molecule type" value="Genomic_DNA"/>
</dbReference>
<dbReference type="InterPro" id="IPR013249">
    <property type="entry name" value="RNA_pol_sigma70_r4_t2"/>
</dbReference>
<dbReference type="InterPro" id="IPR036388">
    <property type="entry name" value="WH-like_DNA-bd_sf"/>
</dbReference>
<keyword evidence="2" id="KW-0805">Transcription regulation</keyword>
<dbReference type="Proteomes" id="UP000772196">
    <property type="component" value="Unassembled WGS sequence"/>
</dbReference>
<dbReference type="InterPro" id="IPR007627">
    <property type="entry name" value="RNA_pol_sigma70_r2"/>
</dbReference>
<keyword evidence="8" id="KW-1185">Reference proteome</keyword>
<accession>A0ABX1GZ01</accession>
<evidence type="ECO:0000259" key="5">
    <source>
        <dbReference type="Pfam" id="PF04542"/>
    </source>
</evidence>
<proteinExistence type="inferred from homology"/>
<dbReference type="InterPro" id="IPR039425">
    <property type="entry name" value="RNA_pol_sigma-70-like"/>
</dbReference>
<comment type="caution">
    <text evidence="7">The sequence shown here is derived from an EMBL/GenBank/DDBJ whole genome shotgun (WGS) entry which is preliminary data.</text>
</comment>
<evidence type="ECO:0000313" key="7">
    <source>
        <dbReference type="EMBL" id="NKI40365.1"/>
    </source>
</evidence>
<dbReference type="NCBIfam" id="TIGR02937">
    <property type="entry name" value="sigma70-ECF"/>
    <property type="match status" value="1"/>
</dbReference>
<evidence type="ECO:0000256" key="4">
    <source>
        <dbReference type="ARBA" id="ARBA00023163"/>
    </source>
</evidence>
<organism evidence="7 8">
    <name type="scientific">Streptomyces physcomitrii</name>
    <dbReference type="NCBI Taxonomy" id="2724184"/>
    <lineage>
        <taxon>Bacteria</taxon>
        <taxon>Bacillati</taxon>
        <taxon>Actinomycetota</taxon>
        <taxon>Actinomycetes</taxon>
        <taxon>Kitasatosporales</taxon>
        <taxon>Streptomycetaceae</taxon>
        <taxon>Streptomyces</taxon>
    </lineage>
</organism>
<dbReference type="Gene3D" id="1.10.1740.10">
    <property type="match status" value="1"/>
</dbReference>
<evidence type="ECO:0000313" key="8">
    <source>
        <dbReference type="Proteomes" id="UP000772196"/>
    </source>
</evidence>
<comment type="similarity">
    <text evidence="1">Belongs to the sigma-70 factor family. ECF subfamily.</text>
</comment>
<evidence type="ECO:0000256" key="3">
    <source>
        <dbReference type="ARBA" id="ARBA00023082"/>
    </source>
</evidence>
<dbReference type="SUPFAM" id="SSF88946">
    <property type="entry name" value="Sigma2 domain of RNA polymerase sigma factors"/>
    <property type="match status" value="1"/>
</dbReference>
<dbReference type="Gene3D" id="1.10.10.10">
    <property type="entry name" value="Winged helix-like DNA-binding domain superfamily/Winged helix DNA-binding domain"/>
    <property type="match status" value="1"/>
</dbReference>
<protein>
    <submittedName>
        <fullName evidence="7">Sigma-70 family RNA polymerase sigma factor</fullName>
    </submittedName>
</protein>
<dbReference type="InterPro" id="IPR014284">
    <property type="entry name" value="RNA_pol_sigma-70_dom"/>
</dbReference>
<sequence>MLSSTEVLSSTEGSPAAERWELLLPHRERLYRLARLRLTGHQDVEDCVQEALLRAAAYRDLDEERVGPFLTSITLRLCVDVYRRRERTRKLLHQHSFVPETASGPEEAACAAAEGAWMLQQVQRLEGQEREVILARIEGTSTREAAGRLGISIKAAEGAFTRARARLRRWHGASLTSG</sequence>
<dbReference type="SUPFAM" id="SSF88659">
    <property type="entry name" value="Sigma3 and sigma4 domains of RNA polymerase sigma factors"/>
    <property type="match status" value="1"/>
</dbReference>
<dbReference type="PANTHER" id="PTHR43133:SF25">
    <property type="entry name" value="RNA POLYMERASE SIGMA FACTOR RFAY-RELATED"/>
    <property type="match status" value="1"/>
</dbReference>
<evidence type="ECO:0000256" key="2">
    <source>
        <dbReference type="ARBA" id="ARBA00023015"/>
    </source>
</evidence>
<dbReference type="Pfam" id="PF08281">
    <property type="entry name" value="Sigma70_r4_2"/>
    <property type="match status" value="1"/>
</dbReference>
<gene>
    <name evidence="7" type="ORF">HFV08_03685</name>
</gene>
<name>A0ABX1GZ01_9ACTN</name>
<keyword evidence="4" id="KW-0804">Transcription</keyword>